<dbReference type="OrthoDB" id="2678661at2759"/>
<proteinExistence type="predicted"/>
<keyword evidence="3" id="KW-1185">Reference proteome</keyword>
<feature type="compositionally biased region" description="Acidic residues" evidence="1">
    <location>
        <begin position="1"/>
        <end position="14"/>
    </location>
</feature>
<organism evidence="2 3">
    <name type="scientific">Paxillus rubicundulus Ve08.2h10</name>
    <dbReference type="NCBI Taxonomy" id="930991"/>
    <lineage>
        <taxon>Eukaryota</taxon>
        <taxon>Fungi</taxon>
        <taxon>Dikarya</taxon>
        <taxon>Basidiomycota</taxon>
        <taxon>Agaricomycotina</taxon>
        <taxon>Agaricomycetes</taxon>
        <taxon>Agaricomycetidae</taxon>
        <taxon>Boletales</taxon>
        <taxon>Paxilineae</taxon>
        <taxon>Paxillaceae</taxon>
        <taxon>Paxillus</taxon>
    </lineage>
</organism>
<evidence type="ECO:0000256" key="1">
    <source>
        <dbReference type="SAM" id="MobiDB-lite"/>
    </source>
</evidence>
<dbReference type="EMBL" id="KN825919">
    <property type="protein sequence ID" value="KIK80850.1"/>
    <property type="molecule type" value="Genomic_DNA"/>
</dbReference>
<gene>
    <name evidence="2" type="ORF">PAXRUDRAFT_157538</name>
</gene>
<protein>
    <submittedName>
        <fullName evidence="2">Uncharacterized protein</fullName>
    </submittedName>
</protein>
<name>A0A0D0DPG9_9AGAM</name>
<dbReference type="Proteomes" id="UP000054538">
    <property type="component" value="Unassembled WGS sequence"/>
</dbReference>
<evidence type="ECO:0000313" key="3">
    <source>
        <dbReference type="Proteomes" id="UP000054538"/>
    </source>
</evidence>
<dbReference type="InParanoid" id="A0A0D0DPG9"/>
<dbReference type="HOGENOM" id="CLU_107264_0_0_1"/>
<accession>A0A0D0DPG9</accession>
<evidence type="ECO:0000313" key="2">
    <source>
        <dbReference type="EMBL" id="KIK80850.1"/>
    </source>
</evidence>
<reference evidence="3" key="2">
    <citation type="submission" date="2015-01" db="EMBL/GenBank/DDBJ databases">
        <title>Evolutionary Origins and Diversification of the Mycorrhizal Mutualists.</title>
        <authorList>
            <consortium name="DOE Joint Genome Institute"/>
            <consortium name="Mycorrhizal Genomics Consortium"/>
            <person name="Kohler A."/>
            <person name="Kuo A."/>
            <person name="Nagy L.G."/>
            <person name="Floudas D."/>
            <person name="Copeland A."/>
            <person name="Barry K.W."/>
            <person name="Cichocki N."/>
            <person name="Veneault-Fourrey C."/>
            <person name="LaButti K."/>
            <person name="Lindquist E.A."/>
            <person name="Lipzen A."/>
            <person name="Lundell T."/>
            <person name="Morin E."/>
            <person name="Murat C."/>
            <person name="Riley R."/>
            <person name="Ohm R."/>
            <person name="Sun H."/>
            <person name="Tunlid A."/>
            <person name="Henrissat B."/>
            <person name="Grigoriev I.V."/>
            <person name="Hibbett D.S."/>
            <person name="Martin F."/>
        </authorList>
    </citation>
    <scope>NUCLEOTIDE SEQUENCE [LARGE SCALE GENOMIC DNA]</scope>
    <source>
        <strain evidence="3">Ve08.2h10</strain>
    </source>
</reference>
<sequence>MFDADSETDTDEDQNQTPSCPIQLKNTRRLRGTLTGNIAAKVLSVLSSMESVGLNLPLFLDFLSWGDQECVVNAKIRYERTALMVSEELPGILERWRSPPRAAGSTDVRAKAARPVMEEFAFSCVTEVVEKELQGIQELSLCPSDEVSDSGLTRFLIEDMVLKLSSPAPGSTPKL</sequence>
<feature type="region of interest" description="Disordered" evidence="1">
    <location>
        <begin position="1"/>
        <end position="21"/>
    </location>
</feature>
<feature type="non-terminal residue" evidence="2">
    <location>
        <position position="175"/>
    </location>
</feature>
<reference evidence="2 3" key="1">
    <citation type="submission" date="2014-04" db="EMBL/GenBank/DDBJ databases">
        <authorList>
            <consortium name="DOE Joint Genome Institute"/>
            <person name="Kuo A."/>
            <person name="Kohler A."/>
            <person name="Jargeat P."/>
            <person name="Nagy L.G."/>
            <person name="Floudas D."/>
            <person name="Copeland A."/>
            <person name="Barry K.W."/>
            <person name="Cichocki N."/>
            <person name="Veneault-Fourrey C."/>
            <person name="LaButti K."/>
            <person name="Lindquist E.A."/>
            <person name="Lipzen A."/>
            <person name="Lundell T."/>
            <person name="Morin E."/>
            <person name="Murat C."/>
            <person name="Sun H."/>
            <person name="Tunlid A."/>
            <person name="Henrissat B."/>
            <person name="Grigoriev I.V."/>
            <person name="Hibbett D.S."/>
            <person name="Martin F."/>
            <person name="Nordberg H.P."/>
            <person name="Cantor M.N."/>
            <person name="Hua S.X."/>
        </authorList>
    </citation>
    <scope>NUCLEOTIDE SEQUENCE [LARGE SCALE GENOMIC DNA]</scope>
    <source>
        <strain evidence="2 3">Ve08.2h10</strain>
    </source>
</reference>
<dbReference type="AlphaFoldDB" id="A0A0D0DPG9"/>